<dbReference type="EMBL" id="JABEBT010000106">
    <property type="protein sequence ID" value="KAF7632277.1"/>
    <property type="molecule type" value="Genomic_DNA"/>
</dbReference>
<evidence type="ECO:0000256" key="2">
    <source>
        <dbReference type="ARBA" id="ARBA00010168"/>
    </source>
</evidence>
<dbReference type="PANTHER" id="PTHR12439">
    <property type="entry name" value="PLACENTAL PROTEIN 11-RELATED"/>
    <property type="match status" value="1"/>
</dbReference>
<sequence>MVFYCSLLFISLLVVIAANYQNLQPLSILWKLDSQYRQKIGSQYWHQLETKKLLLILFLQILLMMLMCVYVDKYLRDEFLEEFNQSLIFQKAEELYKNEWKYKENKKSFLEEFKEILNFPEENPHKGIWHSYIRDQSKLKIFSLKNINNEQLIKDLQIKLWENGRMKKRKKFEIASLMLCAFLNREKGIIVLLLLMEIQSFYSRVIKQNRRKHKNDPELQELVTQLWEKDVDRIDESAIKLNWQGKLSKKEVKDISPDPLFTFVDEAIFNKPIYSALLEMYKEKVFYEQVCEAEPLMNQKRKEKFEKIWTLITESEVFKLGYEFIKKRGKTKHEIEKFCEEMFDFWFGTYSRCENGNEEPLGSSGFEHVFSGEWRSGNIVDGHHNWLRFYLQEKQGEINYHGYFIHQEDNILGTFQYKWKGFLKRIGGFFFRTSPAFDFTLFTVCALVHSGNEACQFELLNTKMFVTTFKMHCNNGTCLATSYPGLFD</sequence>
<evidence type="ECO:0000313" key="15">
    <source>
        <dbReference type="Proteomes" id="UP000605970"/>
    </source>
</evidence>
<evidence type="ECO:0000259" key="13">
    <source>
        <dbReference type="PROSITE" id="PS51959"/>
    </source>
</evidence>
<feature type="domain" description="EndoU" evidence="13">
    <location>
        <begin position="215"/>
        <end position="488"/>
    </location>
</feature>
<comment type="subunit">
    <text evidence="3 11">Monomer.</text>
</comment>
<keyword evidence="12" id="KW-1133">Transmembrane helix</keyword>
<evidence type="ECO:0000313" key="14">
    <source>
        <dbReference type="EMBL" id="KAF7632277.1"/>
    </source>
</evidence>
<dbReference type="GO" id="GO:0016829">
    <property type="term" value="F:lyase activity"/>
    <property type="evidence" value="ECO:0007669"/>
    <property type="project" value="UniProtKB-KW"/>
</dbReference>
<keyword evidence="11" id="KW-0732">Signal</keyword>
<dbReference type="Proteomes" id="UP000605970">
    <property type="component" value="Unassembled WGS sequence"/>
</dbReference>
<evidence type="ECO:0000256" key="1">
    <source>
        <dbReference type="ARBA" id="ARBA00001936"/>
    </source>
</evidence>
<dbReference type="PANTHER" id="PTHR12439:SF42">
    <property type="entry name" value="ENDORIBONUCLEASE-RELATED"/>
    <property type="match status" value="1"/>
</dbReference>
<proteinExistence type="inferred from homology"/>
<keyword evidence="9 11" id="KW-0464">Manganese</keyword>
<evidence type="ECO:0000256" key="11">
    <source>
        <dbReference type="RuleBase" id="RU367085"/>
    </source>
</evidence>
<feature type="transmembrane region" description="Helical" evidence="12">
    <location>
        <begin position="174"/>
        <end position="196"/>
    </location>
</feature>
<protein>
    <recommendedName>
        <fullName evidence="13">EndoU domain-containing protein</fullName>
    </recommendedName>
</protein>
<evidence type="ECO:0000256" key="4">
    <source>
        <dbReference type="ARBA" id="ARBA00022722"/>
    </source>
</evidence>
<dbReference type="InterPro" id="IPR039787">
    <property type="entry name" value="ENDOU"/>
</dbReference>
<dbReference type="CDD" id="cd21159">
    <property type="entry name" value="XendoU"/>
    <property type="match status" value="1"/>
</dbReference>
<dbReference type="InterPro" id="IPR037227">
    <property type="entry name" value="EndoU-like"/>
</dbReference>
<comment type="cofactor">
    <cofactor evidence="1 11">
        <name>Mn(2+)</name>
        <dbReference type="ChEBI" id="CHEBI:29035"/>
    </cofactor>
</comment>
<keyword evidence="15" id="KW-1185">Reference proteome</keyword>
<name>A0A8S9ZG42_9BILA</name>
<evidence type="ECO:0000256" key="6">
    <source>
        <dbReference type="ARBA" id="ARBA00022759"/>
    </source>
</evidence>
<evidence type="ECO:0000256" key="12">
    <source>
        <dbReference type="SAM" id="Phobius"/>
    </source>
</evidence>
<keyword evidence="6 11" id="KW-0255">Endonuclease</keyword>
<dbReference type="GO" id="GO:0003723">
    <property type="term" value="F:RNA binding"/>
    <property type="evidence" value="ECO:0007669"/>
    <property type="project" value="UniProtKB-UniRule"/>
</dbReference>
<dbReference type="OrthoDB" id="430326at2759"/>
<feature type="signal peptide" evidence="11">
    <location>
        <begin position="1"/>
        <end position="17"/>
    </location>
</feature>
<dbReference type="PROSITE" id="PS51959">
    <property type="entry name" value="ENDOU"/>
    <property type="match status" value="1"/>
</dbReference>
<dbReference type="AlphaFoldDB" id="A0A8S9ZG42"/>
<keyword evidence="12" id="KW-0472">Membrane</keyword>
<feature type="transmembrane region" description="Helical" evidence="12">
    <location>
        <begin position="53"/>
        <end position="71"/>
    </location>
</feature>
<evidence type="ECO:0000256" key="3">
    <source>
        <dbReference type="ARBA" id="ARBA00011245"/>
    </source>
</evidence>
<keyword evidence="12" id="KW-0812">Transmembrane</keyword>
<keyword evidence="4 11" id="KW-0540">Nuclease</keyword>
<evidence type="ECO:0000256" key="8">
    <source>
        <dbReference type="ARBA" id="ARBA00022884"/>
    </source>
</evidence>
<accession>A0A8S9ZG42</accession>
<dbReference type="GO" id="GO:0004521">
    <property type="term" value="F:RNA endonuclease activity"/>
    <property type="evidence" value="ECO:0007669"/>
    <property type="project" value="UniProtKB-UniRule"/>
</dbReference>
<evidence type="ECO:0000256" key="7">
    <source>
        <dbReference type="ARBA" id="ARBA00022801"/>
    </source>
</evidence>
<keyword evidence="8 11" id="KW-0694">RNA-binding</keyword>
<evidence type="ECO:0000256" key="10">
    <source>
        <dbReference type="ARBA" id="ARBA00023239"/>
    </source>
</evidence>
<feature type="chain" id="PRO_5035965619" description="EndoU domain-containing protein" evidence="11">
    <location>
        <begin position="18"/>
        <end position="488"/>
    </location>
</feature>
<keyword evidence="5 11" id="KW-0479">Metal-binding</keyword>
<dbReference type="GO" id="GO:0016787">
    <property type="term" value="F:hydrolase activity"/>
    <property type="evidence" value="ECO:0007669"/>
    <property type="project" value="UniProtKB-KW"/>
</dbReference>
<comment type="caution">
    <text evidence="14">The sequence shown here is derived from an EMBL/GenBank/DDBJ whole genome shotgun (WGS) entry which is preliminary data.</text>
</comment>
<evidence type="ECO:0000256" key="9">
    <source>
        <dbReference type="ARBA" id="ARBA00023211"/>
    </source>
</evidence>
<evidence type="ECO:0000256" key="5">
    <source>
        <dbReference type="ARBA" id="ARBA00022723"/>
    </source>
</evidence>
<gene>
    <name evidence="14" type="ORF">Mgra_00008286</name>
</gene>
<dbReference type="Pfam" id="PF09412">
    <property type="entry name" value="XendoU"/>
    <property type="match status" value="1"/>
</dbReference>
<dbReference type="GO" id="GO:0046872">
    <property type="term" value="F:metal ion binding"/>
    <property type="evidence" value="ECO:0007669"/>
    <property type="project" value="UniProtKB-UniRule"/>
</dbReference>
<reference evidence="14" key="1">
    <citation type="journal article" date="2020" name="Ecol. Evol.">
        <title>Genome structure and content of the rice root-knot nematode (Meloidogyne graminicola).</title>
        <authorList>
            <person name="Phan N.T."/>
            <person name="Danchin E.G.J."/>
            <person name="Klopp C."/>
            <person name="Perfus-Barbeoch L."/>
            <person name="Kozlowski D.K."/>
            <person name="Koutsovoulos G.D."/>
            <person name="Lopez-Roques C."/>
            <person name="Bouchez O."/>
            <person name="Zahm M."/>
            <person name="Besnard G."/>
            <person name="Bellafiore S."/>
        </authorList>
    </citation>
    <scope>NUCLEOTIDE SEQUENCE</scope>
    <source>
        <strain evidence="14">VN-18</strain>
    </source>
</reference>
<keyword evidence="10" id="KW-0456">Lyase</keyword>
<keyword evidence="7 11" id="KW-0378">Hydrolase</keyword>
<dbReference type="SUPFAM" id="SSF142877">
    <property type="entry name" value="EndoU-like"/>
    <property type="match status" value="1"/>
</dbReference>
<comment type="similarity">
    <text evidence="2 11">Belongs to the ENDOU family.</text>
</comment>
<dbReference type="InterPro" id="IPR018998">
    <property type="entry name" value="EndoU_C"/>
</dbReference>
<organism evidence="14 15">
    <name type="scientific">Meloidogyne graminicola</name>
    <dbReference type="NCBI Taxonomy" id="189291"/>
    <lineage>
        <taxon>Eukaryota</taxon>
        <taxon>Metazoa</taxon>
        <taxon>Ecdysozoa</taxon>
        <taxon>Nematoda</taxon>
        <taxon>Chromadorea</taxon>
        <taxon>Rhabditida</taxon>
        <taxon>Tylenchina</taxon>
        <taxon>Tylenchomorpha</taxon>
        <taxon>Tylenchoidea</taxon>
        <taxon>Meloidogynidae</taxon>
        <taxon>Meloidogyninae</taxon>
        <taxon>Meloidogyne</taxon>
    </lineage>
</organism>